<dbReference type="RefSeq" id="WP_016329050.1">
    <property type="nucleotide sequence ID" value="NC_019386.1"/>
</dbReference>
<dbReference type="Proteomes" id="UP000000211">
    <property type="component" value="Chromosome"/>
</dbReference>
<dbReference type="GO" id="GO:0006508">
    <property type="term" value="P:proteolysis"/>
    <property type="evidence" value="ECO:0007669"/>
    <property type="project" value="InterPro"/>
</dbReference>
<dbReference type="KEGG" id="tos:Theos_0798"/>
<dbReference type="InterPro" id="IPR032466">
    <property type="entry name" value="Metal_Hydrolase"/>
</dbReference>
<dbReference type="AlphaFoldDB" id="K7QWI0"/>
<organism evidence="1 2">
    <name type="scientific">Thermus oshimai JL-2</name>
    <dbReference type="NCBI Taxonomy" id="751945"/>
    <lineage>
        <taxon>Bacteria</taxon>
        <taxon>Thermotogati</taxon>
        <taxon>Deinococcota</taxon>
        <taxon>Deinococci</taxon>
        <taxon>Thermales</taxon>
        <taxon>Thermaceae</taxon>
        <taxon>Thermus</taxon>
    </lineage>
</organism>
<evidence type="ECO:0000313" key="1">
    <source>
        <dbReference type="EMBL" id="AFV75858.1"/>
    </source>
</evidence>
<name>K7QWI0_THEOS</name>
<dbReference type="OrthoDB" id="9804920at2"/>
<dbReference type="Pfam" id="PF01244">
    <property type="entry name" value="Peptidase_M19"/>
    <property type="match status" value="1"/>
</dbReference>
<dbReference type="GO" id="GO:0070573">
    <property type="term" value="F:metallodipeptidase activity"/>
    <property type="evidence" value="ECO:0007669"/>
    <property type="project" value="InterPro"/>
</dbReference>
<dbReference type="PANTHER" id="PTHR10443">
    <property type="entry name" value="MICROSOMAL DIPEPTIDASE"/>
    <property type="match status" value="1"/>
</dbReference>
<proteinExistence type="predicted"/>
<dbReference type="EMBL" id="CP003249">
    <property type="protein sequence ID" value="AFV75858.1"/>
    <property type="molecule type" value="Genomic_DNA"/>
</dbReference>
<dbReference type="STRING" id="751945.Theos_0798"/>
<evidence type="ECO:0000313" key="2">
    <source>
        <dbReference type="Proteomes" id="UP000000211"/>
    </source>
</evidence>
<dbReference type="PROSITE" id="PS51365">
    <property type="entry name" value="RENAL_DIPEPTIDASE_2"/>
    <property type="match status" value="1"/>
</dbReference>
<dbReference type="Gene3D" id="3.20.20.140">
    <property type="entry name" value="Metal-dependent hydrolases"/>
    <property type="match status" value="1"/>
</dbReference>
<sequence length="317" mass="34550">MIVDAHLDLAYNALDLGRDLTLPLSELRQRKGEGEETPMVTLPALKEAGVGLAFATVFVDPKAHAGRLWEEARRQVALYRAWEERGLVRLLRDGEDLKRHLEAYPRDGVLGLVLLLEGAHPLPEPEALEDLYREGVRLLGPAWATGSPYAGGNAHPGPLTPMGEALLLKMEELGVALDLSHLADEAFFQALEHYEGPVLVSHANPRALAPTPRNLSDGMLLALRARGGVLGLVPFNAFLDAGWKRGMPRLPLARFLEHKAYAEGLLGREGVGLGSDWDGGFGLESVPLGLEGHGDLKRLGDEAFLGGNWLRWLSSWL</sequence>
<dbReference type="PATRIC" id="fig|751945.3.peg.786"/>
<accession>K7QWI0</accession>
<protein>
    <submittedName>
        <fullName evidence="1">Zn-dependent dipeptidase, microsomal dipeptidase</fullName>
    </submittedName>
</protein>
<dbReference type="PANTHER" id="PTHR10443:SF12">
    <property type="entry name" value="DIPEPTIDASE"/>
    <property type="match status" value="1"/>
</dbReference>
<reference evidence="1 2" key="1">
    <citation type="journal article" date="2013" name="Genome Announc.">
        <title>Whole Genome Sequencing of Thermus oshimai JL-2 and Thermus thermophilus JL-18, Incomplete Denitrifiers from the United States Great Basin.</title>
        <authorList>
            <person name="Murugapiran S.K."/>
            <person name="Huntemann M."/>
            <person name="Wei C.L."/>
            <person name="Han J."/>
            <person name="Detter J.C."/>
            <person name="Han C.S."/>
            <person name="Erkkila T.H."/>
            <person name="Teshima H."/>
            <person name="Chen A."/>
            <person name="Kyrpides N."/>
            <person name="Mavrommatis K."/>
            <person name="Markowitz V."/>
            <person name="Szeto E."/>
            <person name="Ivanova N."/>
            <person name="Pagani I."/>
            <person name="Lam J."/>
            <person name="McDonald A.I."/>
            <person name="Dodsworth J.A."/>
            <person name="Pati A."/>
            <person name="Goodwin L."/>
            <person name="Peters L."/>
            <person name="Pitluck S."/>
            <person name="Woyke T."/>
            <person name="Hedlund B.P."/>
        </authorList>
    </citation>
    <scope>NUCLEOTIDE SEQUENCE</scope>
    <source>
        <strain evidence="1 2">JL-2</strain>
    </source>
</reference>
<dbReference type="eggNOG" id="COG2355">
    <property type="taxonomic scope" value="Bacteria"/>
</dbReference>
<keyword evidence="2" id="KW-1185">Reference proteome</keyword>
<dbReference type="SUPFAM" id="SSF51556">
    <property type="entry name" value="Metallo-dependent hydrolases"/>
    <property type="match status" value="1"/>
</dbReference>
<dbReference type="HOGENOM" id="CLU_031404_1_0_0"/>
<gene>
    <name evidence="1" type="ORF">Theos_0798</name>
</gene>
<dbReference type="InterPro" id="IPR008257">
    <property type="entry name" value="Pept_M19"/>
</dbReference>